<dbReference type="SUPFAM" id="SSF51419">
    <property type="entry name" value="PLP-binding barrel"/>
    <property type="match status" value="1"/>
</dbReference>
<dbReference type="GO" id="GO:0030632">
    <property type="term" value="P:D-alanine biosynthetic process"/>
    <property type="evidence" value="ECO:0007669"/>
    <property type="project" value="UniProtKB-UniRule"/>
</dbReference>
<dbReference type="Proteomes" id="UP000188937">
    <property type="component" value="Chromosome"/>
</dbReference>
<evidence type="ECO:0000256" key="6">
    <source>
        <dbReference type="ARBA" id="ARBA00023235"/>
    </source>
</evidence>
<dbReference type="PRINTS" id="PR00992">
    <property type="entry name" value="ALARACEMASE"/>
</dbReference>
<dbReference type="Gene3D" id="3.20.20.10">
    <property type="entry name" value="Alanine racemase"/>
    <property type="match status" value="1"/>
</dbReference>
<dbReference type="AlphaFoldDB" id="A0A1U9KDQ3"/>
<comment type="cofactor">
    <cofactor evidence="2 7 8">
        <name>pyridoxal 5'-phosphate</name>
        <dbReference type="ChEBI" id="CHEBI:597326"/>
    </cofactor>
</comment>
<dbReference type="PANTHER" id="PTHR30511">
    <property type="entry name" value="ALANINE RACEMASE"/>
    <property type="match status" value="1"/>
</dbReference>
<dbReference type="InterPro" id="IPR001608">
    <property type="entry name" value="Ala_racemase_N"/>
</dbReference>
<dbReference type="Gene3D" id="2.40.37.10">
    <property type="entry name" value="Lyase, Ornithine Decarboxylase, Chain A, domain 1"/>
    <property type="match status" value="1"/>
</dbReference>
<comment type="catalytic activity">
    <reaction evidence="1 7">
        <text>L-alanine = D-alanine</text>
        <dbReference type="Rhea" id="RHEA:20249"/>
        <dbReference type="ChEBI" id="CHEBI:57416"/>
        <dbReference type="ChEBI" id="CHEBI:57972"/>
        <dbReference type="EC" id="5.1.1.1"/>
    </reaction>
</comment>
<dbReference type="EMBL" id="CP014692">
    <property type="protein sequence ID" value="AQS83906.1"/>
    <property type="molecule type" value="Genomic_DNA"/>
</dbReference>
<dbReference type="CDD" id="cd00430">
    <property type="entry name" value="PLPDE_III_AR"/>
    <property type="match status" value="1"/>
</dbReference>
<dbReference type="Pfam" id="PF01168">
    <property type="entry name" value="Ala_racemase_N"/>
    <property type="match status" value="1"/>
</dbReference>
<evidence type="ECO:0000259" key="10">
    <source>
        <dbReference type="SMART" id="SM01005"/>
    </source>
</evidence>
<dbReference type="InterPro" id="IPR020622">
    <property type="entry name" value="Ala_racemase_pyridoxalP-BS"/>
</dbReference>
<comment type="similarity">
    <text evidence="3 7">Belongs to the alanine racemase family.</text>
</comment>
<dbReference type="PROSITE" id="PS00395">
    <property type="entry name" value="ALANINE_RACEMASE"/>
    <property type="match status" value="1"/>
</dbReference>
<evidence type="ECO:0000256" key="1">
    <source>
        <dbReference type="ARBA" id="ARBA00000316"/>
    </source>
</evidence>
<evidence type="ECO:0000313" key="12">
    <source>
        <dbReference type="Proteomes" id="UP000188937"/>
    </source>
</evidence>
<feature type="binding site" evidence="7 9">
    <location>
        <position position="148"/>
    </location>
    <ligand>
        <name>substrate</name>
    </ligand>
</feature>
<dbReference type="PANTHER" id="PTHR30511:SF0">
    <property type="entry name" value="ALANINE RACEMASE, CATABOLIC-RELATED"/>
    <property type="match status" value="1"/>
</dbReference>
<evidence type="ECO:0000256" key="8">
    <source>
        <dbReference type="PIRSR" id="PIRSR600821-50"/>
    </source>
</evidence>
<dbReference type="EC" id="5.1.1.1" evidence="4 7"/>
<dbReference type="InterPro" id="IPR009006">
    <property type="entry name" value="Ala_racemase/Decarboxylase_C"/>
</dbReference>
<dbReference type="KEGG" id="aace:A0U92_03010"/>
<keyword evidence="5 7" id="KW-0663">Pyridoxal phosphate</keyword>
<feature type="domain" description="Alanine racemase C-terminal" evidence="10">
    <location>
        <begin position="249"/>
        <end position="378"/>
    </location>
</feature>
<keyword evidence="12" id="KW-1185">Reference proteome</keyword>
<organism evidence="11 12">
    <name type="scientific">Acetobacter aceti</name>
    <dbReference type="NCBI Taxonomy" id="435"/>
    <lineage>
        <taxon>Bacteria</taxon>
        <taxon>Pseudomonadati</taxon>
        <taxon>Pseudomonadota</taxon>
        <taxon>Alphaproteobacteria</taxon>
        <taxon>Acetobacterales</taxon>
        <taxon>Acetobacteraceae</taxon>
        <taxon>Acetobacter</taxon>
        <taxon>Acetobacter subgen. Acetobacter</taxon>
    </lineage>
</organism>
<protein>
    <recommendedName>
        <fullName evidence="4 7">Alanine racemase</fullName>
        <ecNumber evidence="4 7">5.1.1.1</ecNumber>
    </recommendedName>
</protein>
<dbReference type="UniPathway" id="UPA00042">
    <property type="reaction ID" value="UER00497"/>
</dbReference>
<dbReference type="OrthoDB" id="9813814at2"/>
<sequence>MDVAAQWAGGILNIDLQAVAKNYRTLCQVIQRPDQTSGPHPICAAAVKADAYGLDASLVAPVLEDAGCRHFFVAHLAEGVALRPSVKNPQSSILVLHGPPPGTARDLHEAGLVPVINSMEQLAEWRALGRVLERRLPAVLQVDSGMARFGMNAGEVAKIAADPALLDGIRTMLVMSHLACADTPEVSSNQAQLEAFRHLSASLPDAPRSLAASSGIFLGPDWHFDLVRPGAALYGVNPTPGKPSPVSPVIRLQARVIQTRAVPRGQAVGYGGGFVARRPSRIALLGIGYGDGFLRSISNQGTAILPSQPDVPLPVIGRVSMDSLAVDITDLEDGRVRAGELIDLIGPYNTLDAAATAAGTIGYEFLTDLGRRYHRTYTRNDPLV</sequence>
<dbReference type="RefSeq" id="WP_077811945.1">
    <property type="nucleotide sequence ID" value="NZ_CP014692.1"/>
</dbReference>
<gene>
    <name evidence="11" type="ORF">A0U92_03010</name>
</gene>
<dbReference type="NCBIfam" id="TIGR00492">
    <property type="entry name" value="alr"/>
    <property type="match status" value="1"/>
</dbReference>
<evidence type="ECO:0000313" key="11">
    <source>
        <dbReference type="EMBL" id="AQS83906.1"/>
    </source>
</evidence>
<keyword evidence="6 7" id="KW-0413">Isomerase</keyword>
<dbReference type="SMART" id="SM01005">
    <property type="entry name" value="Ala_racemase_C"/>
    <property type="match status" value="1"/>
</dbReference>
<evidence type="ECO:0000256" key="9">
    <source>
        <dbReference type="PIRSR" id="PIRSR600821-52"/>
    </source>
</evidence>
<dbReference type="InterPro" id="IPR029066">
    <property type="entry name" value="PLP-binding_barrel"/>
</dbReference>
<dbReference type="GO" id="GO:0030170">
    <property type="term" value="F:pyridoxal phosphate binding"/>
    <property type="evidence" value="ECO:0007669"/>
    <property type="project" value="UniProtKB-UniRule"/>
</dbReference>
<dbReference type="Pfam" id="PF00842">
    <property type="entry name" value="Ala_racemase_C"/>
    <property type="match status" value="1"/>
</dbReference>
<dbReference type="InterPro" id="IPR011079">
    <property type="entry name" value="Ala_racemase_C"/>
</dbReference>
<evidence type="ECO:0000256" key="3">
    <source>
        <dbReference type="ARBA" id="ARBA00007880"/>
    </source>
</evidence>
<dbReference type="STRING" id="435.A0U92_03010"/>
<feature type="binding site" evidence="7 9">
    <location>
        <position position="321"/>
    </location>
    <ligand>
        <name>substrate</name>
    </ligand>
</feature>
<evidence type="ECO:0000256" key="7">
    <source>
        <dbReference type="HAMAP-Rule" id="MF_01201"/>
    </source>
</evidence>
<evidence type="ECO:0000256" key="2">
    <source>
        <dbReference type="ARBA" id="ARBA00001933"/>
    </source>
</evidence>
<accession>A0A1U9KDQ3</accession>
<name>A0A1U9KDQ3_ACEAC</name>
<reference evidence="11 12" key="1">
    <citation type="submission" date="2016-03" db="EMBL/GenBank/DDBJ databases">
        <title>Acetic acid bacteria sequencing.</title>
        <authorList>
            <person name="Brandt J."/>
            <person name="Jakob F."/>
            <person name="Vogel R.F."/>
        </authorList>
    </citation>
    <scope>NUCLEOTIDE SEQUENCE [LARGE SCALE GENOMIC DNA]</scope>
    <source>
        <strain evidence="11 12">TMW2.1153</strain>
    </source>
</reference>
<feature type="active site" description="Proton acceptor; specific for L-alanine" evidence="7">
    <location>
        <position position="270"/>
    </location>
</feature>
<comment type="function">
    <text evidence="7">Catalyzes the interconversion of L-alanine and D-alanine. May also act on other amino acids.</text>
</comment>
<dbReference type="GO" id="GO:0005829">
    <property type="term" value="C:cytosol"/>
    <property type="evidence" value="ECO:0007669"/>
    <property type="project" value="TreeGrafter"/>
</dbReference>
<comment type="pathway">
    <text evidence="7">Amino-acid biosynthesis; D-alanine biosynthesis; D-alanine from L-alanine: step 1/1.</text>
</comment>
<feature type="modified residue" description="N6-(pyridoxal phosphate)lysine" evidence="7 8">
    <location>
        <position position="48"/>
    </location>
</feature>
<dbReference type="GO" id="GO:0008784">
    <property type="term" value="F:alanine racemase activity"/>
    <property type="evidence" value="ECO:0007669"/>
    <property type="project" value="UniProtKB-UniRule"/>
</dbReference>
<dbReference type="InterPro" id="IPR000821">
    <property type="entry name" value="Ala_racemase"/>
</dbReference>
<feature type="active site" description="Proton acceptor; specific for D-alanine" evidence="7">
    <location>
        <position position="48"/>
    </location>
</feature>
<dbReference type="HAMAP" id="MF_01201">
    <property type="entry name" value="Ala_racemase"/>
    <property type="match status" value="1"/>
</dbReference>
<evidence type="ECO:0000256" key="4">
    <source>
        <dbReference type="ARBA" id="ARBA00013089"/>
    </source>
</evidence>
<evidence type="ECO:0000256" key="5">
    <source>
        <dbReference type="ARBA" id="ARBA00022898"/>
    </source>
</evidence>
<dbReference type="SUPFAM" id="SSF50621">
    <property type="entry name" value="Alanine racemase C-terminal domain-like"/>
    <property type="match status" value="1"/>
</dbReference>
<proteinExistence type="inferred from homology"/>